<organism evidence="1 2">
    <name type="scientific">Tistrella mobilis</name>
    <dbReference type="NCBI Taxonomy" id="171437"/>
    <lineage>
        <taxon>Bacteria</taxon>
        <taxon>Pseudomonadati</taxon>
        <taxon>Pseudomonadota</taxon>
        <taxon>Alphaproteobacteria</taxon>
        <taxon>Geminicoccales</taxon>
        <taxon>Geminicoccaceae</taxon>
        <taxon>Tistrella</taxon>
    </lineage>
</organism>
<dbReference type="EMBL" id="DMAI01000496">
    <property type="protein sequence ID" value="HAE51587.1"/>
    <property type="molecule type" value="Genomic_DNA"/>
</dbReference>
<evidence type="ECO:0000313" key="1">
    <source>
        <dbReference type="EMBL" id="HAE51587.1"/>
    </source>
</evidence>
<dbReference type="PROSITE" id="PS51318">
    <property type="entry name" value="TAT"/>
    <property type="match status" value="1"/>
</dbReference>
<comment type="caution">
    <text evidence="1">The sequence shown here is derived from an EMBL/GenBank/DDBJ whole genome shotgun (WGS) entry which is preliminary data.</text>
</comment>
<dbReference type="Proteomes" id="UP000257706">
    <property type="component" value="Unassembled WGS sequence"/>
</dbReference>
<accession>A0A3B9IW74</accession>
<dbReference type="Pfam" id="PF07394">
    <property type="entry name" value="DUF1501"/>
    <property type="match status" value="1"/>
</dbReference>
<evidence type="ECO:0000313" key="2">
    <source>
        <dbReference type="Proteomes" id="UP000257706"/>
    </source>
</evidence>
<name>A0A3B9IW74_9PROT</name>
<gene>
    <name evidence="1" type="ORF">DCK97_29665</name>
</gene>
<sequence>MPLSRRSFLHGAATGAATLASLRVGFVAGRARASSVVAERRFILIIMRGAVDALGVMPPIGDPDYATLRGKLAFGPEQVLPVNDLFGLTPAFQPVKPWYDDRQLLFASAVSSQYRDRSHFDGQAILESGMSDPSKVDSGWLGRIMKQHGGHLSAVTVDGGMPAVLLGAPRVTNIPPADIKLPSGDVIERMAQVYGHDPRFAAFADEIRDAAQATGSLGYGRPQIQVFVSAAKMLARPDGPRLAVISSEGWDTHSNQGTVDGRMFVAARALADGLASMRESLGEEVWANTVILGVSEFGRTVRVNGSAGTDHGTGGFAFLGGGRINGGRIHGEWPGLTEKALYQNRDLMPVTDVRSLIKAVLAEHLEIAAAEIDEVAFPGSGDVAAAKDLFRT</sequence>
<dbReference type="PANTHER" id="PTHR43737:SF1">
    <property type="entry name" value="DUF1501 DOMAIN-CONTAINING PROTEIN"/>
    <property type="match status" value="1"/>
</dbReference>
<evidence type="ECO:0008006" key="3">
    <source>
        <dbReference type="Google" id="ProtNLM"/>
    </source>
</evidence>
<dbReference type="InterPro" id="IPR010869">
    <property type="entry name" value="DUF1501"/>
</dbReference>
<dbReference type="AlphaFoldDB" id="A0A3B9IW74"/>
<proteinExistence type="predicted"/>
<dbReference type="InterPro" id="IPR006311">
    <property type="entry name" value="TAT_signal"/>
</dbReference>
<dbReference type="PANTHER" id="PTHR43737">
    <property type="entry name" value="BLL7424 PROTEIN"/>
    <property type="match status" value="1"/>
</dbReference>
<protein>
    <recommendedName>
        <fullName evidence="3">DUF1501 domain-containing protein</fullName>
    </recommendedName>
</protein>
<reference evidence="1 2" key="1">
    <citation type="journal article" date="2018" name="Nat. Biotechnol.">
        <title>A standardized bacterial taxonomy based on genome phylogeny substantially revises the tree of life.</title>
        <authorList>
            <person name="Parks D.H."/>
            <person name="Chuvochina M."/>
            <person name="Waite D.W."/>
            <person name="Rinke C."/>
            <person name="Skarshewski A."/>
            <person name="Chaumeil P.A."/>
            <person name="Hugenholtz P."/>
        </authorList>
    </citation>
    <scope>NUCLEOTIDE SEQUENCE [LARGE SCALE GENOMIC DNA]</scope>
    <source>
        <strain evidence="1">UBA8739</strain>
    </source>
</reference>